<dbReference type="EMBL" id="PKPP01011562">
    <property type="protein sequence ID" value="PWA43923.1"/>
    <property type="molecule type" value="Genomic_DNA"/>
</dbReference>
<organism evidence="1 2">
    <name type="scientific">Artemisia annua</name>
    <name type="common">Sweet wormwood</name>
    <dbReference type="NCBI Taxonomy" id="35608"/>
    <lineage>
        <taxon>Eukaryota</taxon>
        <taxon>Viridiplantae</taxon>
        <taxon>Streptophyta</taxon>
        <taxon>Embryophyta</taxon>
        <taxon>Tracheophyta</taxon>
        <taxon>Spermatophyta</taxon>
        <taxon>Magnoliopsida</taxon>
        <taxon>eudicotyledons</taxon>
        <taxon>Gunneridae</taxon>
        <taxon>Pentapetalae</taxon>
        <taxon>asterids</taxon>
        <taxon>campanulids</taxon>
        <taxon>Asterales</taxon>
        <taxon>Asteraceae</taxon>
        <taxon>Asteroideae</taxon>
        <taxon>Anthemideae</taxon>
        <taxon>Artemisiinae</taxon>
        <taxon>Artemisia</taxon>
    </lineage>
</organism>
<dbReference type="AlphaFoldDB" id="A0A2U1L4I8"/>
<accession>A0A2U1L4I8</accession>
<name>A0A2U1L4I8_ARTAN</name>
<evidence type="ECO:0000313" key="1">
    <source>
        <dbReference type="EMBL" id="PWA43923.1"/>
    </source>
</evidence>
<comment type="caution">
    <text evidence="1">The sequence shown here is derived from an EMBL/GenBank/DDBJ whole genome shotgun (WGS) entry which is preliminary data.</text>
</comment>
<sequence length="84" mass="9508">MDHPELSVSAIPNISLSSLFTYIQHGVEHSVHQHHQMTWVQASVARESVSHANSLNLWLHNSTEAAKKEEKKKIRVVPTTKSRT</sequence>
<keyword evidence="2" id="KW-1185">Reference proteome</keyword>
<proteinExistence type="predicted"/>
<evidence type="ECO:0000313" key="2">
    <source>
        <dbReference type="Proteomes" id="UP000245207"/>
    </source>
</evidence>
<protein>
    <submittedName>
        <fullName evidence="1">Uncharacterized protein</fullName>
    </submittedName>
</protein>
<dbReference type="Proteomes" id="UP000245207">
    <property type="component" value="Unassembled WGS sequence"/>
</dbReference>
<reference evidence="1 2" key="1">
    <citation type="journal article" date="2018" name="Mol. Plant">
        <title>The genome of Artemisia annua provides insight into the evolution of Asteraceae family and artemisinin biosynthesis.</title>
        <authorList>
            <person name="Shen Q."/>
            <person name="Zhang L."/>
            <person name="Liao Z."/>
            <person name="Wang S."/>
            <person name="Yan T."/>
            <person name="Shi P."/>
            <person name="Liu M."/>
            <person name="Fu X."/>
            <person name="Pan Q."/>
            <person name="Wang Y."/>
            <person name="Lv Z."/>
            <person name="Lu X."/>
            <person name="Zhang F."/>
            <person name="Jiang W."/>
            <person name="Ma Y."/>
            <person name="Chen M."/>
            <person name="Hao X."/>
            <person name="Li L."/>
            <person name="Tang Y."/>
            <person name="Lv G."/>
            <person name="Zhou Y."/>
            <person name="Sun X."/>
            <person name="Brodelius P.E."/>
            <person name="Rose J.K.C."/>
            <person name="Tang K."/>
        </authorList>
    </citation>
    <scope>NUCLEOTIDE SEQUENCE [LARGE SCALE GENOMIC DNA]</scope>
    <source>
        <strain evidence="2">cv. Huhao1</strain>
        <tissue evidence="1">Leaf</tissue>
    </source>
</reference>
<gene>
    <name evidence="1" type="ORF">CTI12_AA522480</name>
</gene>